<evidence type="ECO:0000313" key="6">
    <source>
        <dbReference type="Proteomes" id="UP001059934"/>
    </source>
</evidence>
<dbReference type="InterPro" id="IPR032687">
    <property type="entry name" value="AraC-type_N"/>
</dbReference>
<dbReference type="InterPro" id="IPR009057">
    <property type="entry name" value="Homeodomain-like_sf"/>
</dbReference>
<keyword evidence="2" id="KW-0238">DNA-binding</keyword>
<accession>A0ABY5TLS8</accession>
<dbReference type="Pfam" id="PF12625">
    <property type="entry name" value="Arabinose_bd"/>
    <property type="match status" value="1"/>
</dbReference>
<dbReference type="SMART" id="SM00342">
    <property type="entry name" value="HTH_ARAC"/>
    <property type="match status" value="1"/>
</dbReference>
<keyword evidence="1" id="KW-0805">Transcription regulation</keyword>
<dbReference type="Pfam" id="PF12833">
    <property type="entry name" value="HTH_18"/>
    <property type="match status" value="1"/>
</dbReference>
<dbReference type="EMBL" id="CP103416">
    <property type="protein sequence ID" value="UVW34144.1"/>
    <property type="molecule type" value="Genomic_DNA"/>
</dbReference>
<sequence>MNSFVLPVLIDLLAEQGISKTRLLENTDLEGFDLSKAQLFNAAQADEICGKAIALSGDRLLGIKLGTKLDMVSLGILGYALMTSATVDDVLKLLVRYKRALLPSMRIELIPSGGSIELRSAAPHLPQALEQFYKDALYAGLVTNLNLLTDNHVASPILELNYGQPGDRMFYESVFGANIHFNSSRCGLTFDAESLAVTITTSDSVAQDVFRRECDRILANDSYSGAVSERVVQLLLLSRSEFPTAAVMAQQMFMSESTLQRRLAKEGARFQQLLDQVRYRLALEYLQGTDLPASEIAALLGFNNSANFRRSFKRWSGTTPVRIRQAKQPIRPS</sequence>
<dbReference type="PROSITE" id="PS01124">
    <property type="entry name" value="HTH_ARAC_FAMILY_2"/>
    <property type="match status" value="1"/>
</dbReference>
<evidence type="ECO:0000256" key="2">
    <source>
        <dbReference type="ARBA" id="ARBA00023125"/>
    </source>
</evidence>
<dbReference type="SUPFAM" id="SSF46689">
    <property type="entry name" value="Homeodomain-like"/>
    <property type="match status" value="1"/>
</dbReference>
<dbReference type="Gene3D" id="1.10.10.60">
    <property type="entry name" value="Homeodomain-like"/>
    <property type="match status" value="1"/>
</dbReference>
<proteinExistence type="predicted"/>
<keyword evidence="6" id="KW-1185">Reference proteome</keyword>
<evidence type="ECO:0000256" key="1">
    <source>
        <dbReference type="ARBA" id="ARBA00023015"/>
    </source>
</evidence>
<dbReference type="InterPro" id="IPR018060">
    <property type="entry name" value="HTH_AraC"/>
</dbReference>
<evidence type="ECO:0000313" key="5">
    <source>
        <dbReference type="EMBL" id="UVW34144.1"/>
    </source>
</evidence>
<protein>
    <submittedName>
        <fullName evidence="5">AraC family transcriptional regulator</fullName>
    </submittedName>
</protein>
<dbReference type="Proteomes" id="UP001059934">
    <property type="component" value="Chromosome"/>
</dbReference>
<gene>
    <name evidence="5" type="ORF">NYF23_08905</name>
</gene>
<organism evidence="5 6">
    <name type="scientific">SAR92 clade bacterium H455</name>
    <dbReference type="NCBI Taxonomy" id="2974818"/>
    <lineage>
        <taxon>Bacteria</taxon>
        <taxon>Pseudomonadati</taxon>
        <taxon>Pseudomonadota</taxon>
        <taxon>Gammaproteobacteria</taxon>
        <taxon>Cellvibrionales</taxon>
        <taxon>Porticoccaceae</taxon>
        <taxon>SAR92 clade</taxon>
    </lineage>
</organism>
<evidence type="ECO:0000259" key="4">
    <source>
        <dbReference type="PROSITE" id="PS01124"/>
    </source>
</evidence>
<feature type="domain" description="HTH araC/xylS-type" evidence="4">
    <location>
        <begin position="229"/>
        <end position="326"/>
    </location>
</feature>
<dbReference type="PANTHER" id="PTHR47894">
    <property type="entry name" value="HTH-TYPE TRANSCRIPTIONAL REGULATOR GADX"/>
    <property type="match status" value="1"/>
</dbReference>
<dbReference type="PANTHER" id="PTHR47894:SF1">
    <property type="entry name" value="HTH-TYPE TRANSCRIPTIONAL REGULATOR VQSM"/>
    <property type="match status" value="1"/>
</dbReference>
<name>A0ABY5TLS8_9GAMM</name>
<keyword evidence="3" id="KW-0804">Transcription</keyword>
<reference evidence="5" key="1">
    <citation type="submission" date="2022-08" db="EMBL/GenBank/DDBJ databases">
        <title>Catabolic pathway analysis in culturable SAR92 clade bacteria reveals their overlooked roles in DMSP degradation in coastal seas.</title>
        <authorList>
            <person name="He X."/>
            <person name="Zhang X."/>
            <person name="Zhang Y."/>
        </authorList>
    </citation>
    <scope>NUCLEOTIDE SEQUENCE</scope>
    <source>
        <strain evidence="5">H455</strain>
    </source>
</reference>
<evidence type="ECO:0000256" key="3">
    <source>
        <dbReference type="ARBA" id="ARBA00023163"/>
    </source>
</evidence>